<dbReference type="Proteomes" id="UP001152321">
    <property type="component" value="Unassembled WGS sequence"/>
</dbReference>
<sequence length="197" mass="22091">MKLISKAMLVGLTLAFLAGCGFQSIPQTKNSTEAALAEVSNQYKRRADLIPNLVNVVKGYAKHEQDTLTQVTEARAKATAMNIDPSKVTPQQLAEYQKAQSGLSQALGRLMVVTEKYPDLKADQNFRDLQAQLEGTENRITVARQRYIESIKEFNNLVTVPPTSWTNSVMYHFEKMPQWDLTPEEKATAEKAPEVKF</sequence>
<dbReference type="RefSeq" id="WP_277579306.1">
    <property type="nucleotide sequence ID" value="NZ_JANRMI010000005.1"/>
</dbReference>
<evidence type="ECO:0000256" key="6">
    <source>
        <dbReference type="SAM" id="SignalP"/>
    </source>
</evidence>
<comment type="caution">
    <text evidence="7">The sequence shown here is derived from an EMBL/GenBank/DDBJ whole genome shotgun (WGS) entry which is preliminary data.</text>
</comment>
<dbReference type="InterPro" id="IPR023353">
    <property type="entry name" value="LemA-like_dom_sf"/>
</dbReference>
<comment type="similarity">
    <text evidence="2">Belongs to the LemA family.</text>
</comment>
<gene>
    <name evidence="7" type="ORF">NWE73_15725</name>
</gene>
<organism evidence="7 8">
    <name type="scientific">Bdellovibrio svalbardensis</name>
    <dbReference type="NCBI Taxonomy" id="2972972"/>
    <lineage>
        <taxon>Bacteria</taxon>
        <taxon>Pseudomonadati</taxon>
        <taxon>Bdellovibrionota</taxon>
        <taxon>Bdellovibrionia</taxon>
        <taxon>Bdellovibrionales</taxon>
        <taxon>Pseudobdellovibrionaceae</taxon>
        <taxon>Bdellovibrio</taxon>
    </lineage>
</organism>
<comment type="subcellular location">
    <subcellularLocation>
        <location evidence="1">Membrane</location>
        <topology evidence="1">Single-pass membrane protein</topology>
    </subcellularLocation>
</comment>
<reference evidence="7" key="1">
    <citation type="submission" date="2022-08" db="EMBL/GenBank/DDBJ databases">
        <title>Novel Bdellovibrio Species Isolated from Svalbard: Designation Bdellovibrio svalbardensis.</title>
        <authorList>
            <person name="Mitchell R.J."/>
            <person name="Choi S.Y."/>
        </authorList>
    </citation>
    <scope>NUCLEOTIDE SEQUENCE</scope>
    <source>
        <strain evidence="7">PAP01</strain>
    </source>
</reference>
<protein>
    <submittedName>
        <fullName evidence="7">LemA family protein</fullName>
    </submittedName>
</protein>
<keyword evidence="5" id="KW-0472">Membrane</keyword>
<evidence type="ECO:0000256" key="2">
    <source>
        <dbReference type="ARBA" id="ARBA00008854"/>
    </source>
</evidence>
<dbReference type="PROSITE" id="PS51257">
    <property type="entry name" value="PROKAR_LIPOPROTEIN"/>
    <property type="match status" value="1"/>
</dbReference>
<evidence type="ECO:0000256" key="1">
    <source>
        <dbReference type="ARBA" id="ARBA00004167"/>
    </source>
</evidence>
<keyword evidence="4" id="KW-1133">Transmembrane helix</keyword>
<evidence type="ECO:0000313" key="7">
    <source>
        <dbReference type="EMBL" id="MDG0817830.1"/>
    </source>
</evidence>
<dbReference type="Pfam" id="PF04011">
    <property type="entry name" value="LemA"/>
    <property type="match status" value="1"/>
</dbReference>
<keyword evidence="3" id="KW-0812">Transmembrane</keyword>
<name>A0ABT6DLS9_9BACT</name>
<evidence type="ECO:0000313" key="8">
    <source>
        <dbReference type="Proteomes" id="UP001152321"/>
    </source>
</evidence>
<dbReference type="PANTHER" id="PTHR34478:SF2">
    <property type="entry name" value="MEMBRANE PROTEIN"/>
    <property type="match status" value="1"/>
</dbReference>
<dbReference type="Gene3D" id="1.20.1440.20">
    <property type="entry name" value="LemA-like domain"/>
    <property type="match status" value="1"/>
</dbReference>
<feature type="signal peptide" evidence="6">
    <location>
        <begin position="1"/>
        <end position="18"/>
    </location>
</feature>
<keyword evidence="6" id="KW-0732">Signal</keyword>
<evidence type="ECO:0000256" key="3">
    <source>
        <dbReference type="ARBA" id="ARBA00022692"/>
    </source>
</evidence>
<evidence type="ECO:0000256" key="4">
    <source>
        <dbReference type="ARBA" id="ARBA00022989"/>
    </source>
</evidence>
<proteinExistence type="inferred from homology"/>
<dbReference type="EMBL" id="JANRMI010000005">
    <property type="protein sequence ID" value="MDG0817830.1"/>
    <property type="molecule type" value="Genomic_DNA"/>
</dbReference>
<keyword evidence="8" id="KW-1185">Reference proteome</keyword>
<feature type="chain" id="PRO_5047020129" evidence="6">
    <location>
        <begin position="19"/>
        <end position="197"/>
    </location>
</feature>
<dbReference type="PANTHER" id="PTHR34478">
    <property type="entry name" value="PROTEIN LEMA"/>
    <property type="match status" value="1"/>
</dbReference>
<dbReference type="InterPro" id="IPR007156">
    <property type="entry name" value="MamQ_LemA"/>
</dbReference>
<accession>A0ABT6DLS9</accession>
<evidence type="ECO:0000256" key="5">
    <source>
        <dbReference type="ARBA" id="ARBA00023136"/>
    </source>
</evidence>
<dbReference type="SUPFAM" id="SSF140478">
    <property type="entry name" value="LemA-like"/>
    <property type="match status" value="1"/>
</dbReference>